<evidence type="ECO:0000313" key="1">
    <source>
        <dbReference type="EMBL" id="NUB44141.1"/>
    </source>
</evidence>
<proteinExistence type="predicted"/>
<dbReference type="AlphaFoldDB" id="A0A8X8GZ85"/>
<reference evidence="1" key="1">
    <citation type="submission" date="2020-05" db="EMBL/GenBank/DDBJ databases">
        <title>Fertoebacter nigrum gen. nov., sp. nov., a new member of the family Rhodobacteraceae.</title>
        <authorList>
            <person name="Szuroczki S."/>
            <person name="Abbaszade G."/>
            <person name="Buni D."/>
            <person name="Schumann P."/>
            <person name="Toth E."/>
        </authorList>
    </citation>
    <scope>NUCLEOTIDE SEQUENCE</scope>
    <source>
        <strain evidence="1">RG-N-1a</strain>
    </source>
</reference>
<sequence length="187" mass="20603">MDEFANLEEWFAAKSKGFAPFAAWQNWVEAPEHRNLLEAYQFGVLAGDIRAHRNGDQMSVALAGLAHLVQTRCDAGGYEVYRGLCLNGPLAAGSVHEERSMNGWSLYPSIALRLAMAQGSANMIVLRQRLPPGSPSLYLDDWEHEVLRPPFVATVERAVVGLVRFLGVSLLVSVVDLHSEARYAGPR</sequence>
<keyword evidence="2" id="KW-1185">Reference proteome</keyword>
<name>A0A8X8GZ85_9RHOB</name>
<comment type="caution">
    <text evidence="1">The sequence shown here is derived from an EMBL/GenBank/DDBJ whole genome shotgun (WGS) entry which is preliminary data.</text>
</comment>
<gene>
    <name evidence="1" type="ORF">GEU84_007090</name>
</gene>
<dbReference type="RefSeq" id="WP_152824636.1">
    <property type="nucleotide sequence ID" value="NZ_WHUT02000003.1"/>
</dbReference>
<dbReference type="EMBL" id="WHUT02000003">
    <property type="protein sequence ID" value="NUB44141.1"/>
    <property type="molecule type" value="Genomic_DNA"/>
</dbReference>
<protein>
    <submittedName>
        <fullName evidence="1">Uncharacterized protein</fullName>
    </submittedName>
</protein>
<accession>A0A8X8GZ85</accession>
<dbReference type="Proteomes" id="UP000484076">
    <property type="component" value="Unassembled WGS sequence"/>
</dbReference>
<organism evidence="1 2">
    <name type="scientific">Fertoeibacter niger</name>
    <dbReference type="NCBI Taxonomy" id="2656921"/>
    <lineage>
        <taxon>Bacteria</taxon>
        <taxon>Pseudomonadati</taxon>
        <taxon>Pseudomonadota</taxon>
        <taxon>Alphaproteobacteria</taxon>
        <taxon>Rhodobacterales</taxon>
        <taxon>Paracoccaceae</taxon>
        <taxon>Fertoeibacter</taxon>
    </lineage>
</organism>
<evidence type="ECO:0000313" key="2">
    <source>
        <dbReference type="Proteomes" id="UP000484076"/>
    </source>
</evidence>